<protein>
    <submittedName>
        <fullName evidence="2">Uncharacterized protein</fullName>
    </submittedName>
</protein>
<evidence type="ECO:0000256" key="1">
    <source>
        <dbReference type="SAM" id="MobiDB-lite"/>
    </source>
</evidence>
<keyword evidence="3" id="KW-1185">Reference proteome</keyword>
<gene>
    <name evidence="2" type="ORF">HCBG_02398</name>
</gene>
<dbReference type="HOGENOM" id="CLU_046151_0_0_1"/>
<feature type="region of interest" description="Disordered" evidence="1">
    <location>
        <begin position="160"/>
        <end position="187"/>
    </location>
</feature>
<evidence type="ECO:0000313" key="2">
    <source>
        <dbReference type="EMBL" id="EEH08861.1"/>
    </source>
</evidence>
<proteinExistence type="predicted"/>
<name>C0NGC6_AJECG</name>
<reference evidence="2" key="1">
    <citation type="submission" date="2009-02" db="EMBL/GenBank/DDBJ databases">
        <title>The Genome Sequence of Ajellomyces capsulatus strain G186AR.</title>
        <authorList>
            <consortium name="The Broad Institute Genome Sequencing Platform"/>
            <person name="Champion M."/>
            <person name="Cuomo C."/>
            <person name="Ma L.-J."/>
            <person name="Henn M.R."/>
            <person name="Sil A."/>
            <person name="Goldman B."/>
            <person name="Young S.K."/>
            <person name="Kodira C.D."/>
            <person name="Zeng Q."/>
            <person name="Koehrsen M."/>
            <person name="Alvarado L."/>
            <person name="Berlin A."/>
            <person name="Borenstein D."/>
            <person name="Chen Z."/>
            <person name="Engels R."/>
            <person name="Freedman E."/>
            <person name="Gellesch M."/>
            <person name="Goldberg J."/>
            <person name="Griggs A."/>
            <person name="Gujja S."/>
            <person name="Heiman D."/>
            <person name="Hepburn T."/>
            <person name="Howarth C."/>
            <person name="Jen D."/>
            <person name="Larson L."/>
            <person name="Lewis B."/>
            <person name="Mehta T."/>
            <person name="Park D."/>
            <person name="Pearson M."/>
            <person name="Roberts A."/>
            <person name="Saif S."/>
            <person name="Shea T."/>
            <person name="Shenoy N."/>
            <person name="Sisk P."/>
            <person name="Stolte C."/>
            <person name="Sykes S."/>
            <person name="Walk T."/>
            <person name="White J."/>
            <person name="Yandava C."/>
            <person name="Klein B."/>
            <person name="McEwen J.G."/>
            <person name="Puccia R."/>
            <person name="Goldman G.H."/>
            <person name="Felipe M.S."/>
            <person name="Nino-Vega G."/>
            <person name="San-Blas G."/>
            <person name="Taylor J."/>
            <person name="Mendoza L."/>
            <person name="Galagan J."/>
            <person name="Nusbaum C."/>
            <person name="Birren B."/>
        </authorList>
    </citation>
    <scope>NUCLEOTIDE SEQUENCE</scope>
    <source>
        <strain evidence="2">G186AR</strain>
    </source>
</reference>
<evidence type="ECO:0000313" key="3">
    <source>
        <dbReference type="Proteomes" id="UP000001631"/>
    </source>
</evidence>
<accession>C0NGC6</accession>
<dbReference type="Proteomes" id="UP000001631">
    <property type="component" value="Unassembled WGS sequence"/>
</dbReference>
<dbReference type="EMBL" id="GG663365">
    <property type="protein sequence ID" value="EEH08861.1"/>
    <property type="molecule type" value="Genomic_DNA"/>
</dbReference>
<organism evidence="2 3">
    <name type="scientific">Ajellomyces capsulatus (strain G186AR / H82 / ATCC MYA-2454 / RMSCC 2432)</name>
    <name type="common">Darling's disease fungus</name>
    <name type="synonym">Histoplasma capsulatum</name>
    <dbReference type="NCBI Taxonomy" id="447093"/>
    <lineage>
        <taxon>Eukaryota</taxon>
        <taxon>Fungi</taxon>
        <taxon>Dikarya</taxon>
        <taxon>Ascomycota</taxon>
        <taxon>Pezizomycotina</taxon>
        <taxon>Eurotiomycetes</taxon>
        <taxon>Eurotiomycetidae</taxon>
        <taxon>Onygenales</taxon>
        <taxon>Ajellomycetaceae</taxon>
        <taxon>Histoplasma</taxon>
    </lineage>
</organism>
<dbReference type="STRING" id="447093.C0NGC6"/>
<dbReference type="InParanoid" id="C0NGC6"/>
<dbReference type="GeneID" id="69035414"/>
<sequence length="378" mass="42607">MSGLPKVLPRTTKEWEGFVAAKSLTNKTIHGADLASASNIGYEQFLLFRVLWRTYSGLKQFDTMFGMKKWISRAGRMLAGLRSWKIYCDSFGAPYVPEGTFAIARHYQMEVLKTREDVNPIAFSTPVAHRTRSKMQRLNARSADLQLETPSKKSVKLFHTPSLLGSPDDPFTLSDDESPDDPSPFKLISPVPKGLENVLYPPSKDEQIVNTALVVFLNALTIHFKLSSNWTLHRMAFIARFEAAQFEARTDGYLDTGHGKPSPVKRSMKMVPIQMQESAQMVAWIKSESDLEQGRDKMRVHVSQDRHEIYVTVAESNAEYLAYLNDKEPCGNPPSFLTMHQFGPWDTQKSSHMQHLGPVLLALTLRAEAESKAGRDKS</sequence>
<dbReference type="RefSeq" id="XP_045289342.1">
    <property type="nucleotide sequence ID" value="XM_045429447.1"/>
</dbReference>
<dbReference type="AlphaFoldDB" id="C0NGC6"/>
<dbReference type="VEuPathDB" id="FungiDB:I7I50_10709"/>